<keyword evidence="2" id="KW-1185">Reference proteome</keyword>
<gene>
    <name evidence="1" type="ORF">PVAP13_6NG369750</name>
</gene>
<dbReference type="Proteomes" id="UP000823388">
    <property type="component" value="Chromosome 6N"/>
</dbReference>
<reference evidence="1" key="1">
    <citation type="submission" date="2020-05" db="EMBL/GenBank/DDBJ databases">
        <title>WGS assembly of Panicum virgatum.</title>
        <authorList>
            <person name="Lovell J.T."/>
            <person name="Jenkins J."/>
            <person name="Shu S."/>
            <person name="Juenger T.E."/>
            <person name="Schmutz J."/>
        </authorList>
    </citation>
    <scope>NUCLEOTIDE SEQUENCE</scope>
    <source>
        <strain evidence="1">AP13</strain>
    </source>
</reference>
<dbReference type="PANTHER" id="PTHR47074">
    <property type="entry name" value="BNAC02G40300D PROTEIN"/>
    <property type="match status" value="1"/>
</dbReference>
<protein>
    <recommendedName>
        <fullName evidence="3">RNase H type-1 domain-containing protein</fullName>
    </recommendedName>
</protein>
<dbReference type="AlphaFoldDB" id="A0A8T0R6B4"/>
<dbReference type="PANTHER" id="PTHR47074:SF11">
    <property type="entry name" value="REVERSE TRANSCRIPTASE-LIKE PROTEIN"/>
    <property type="match status" value="1"/>
</dbReference>
<evidence type="ECO:0000313" key="1">
    <source>
        <dbReference type="EMBL" id="KAG2580678.1"/>
    </source>
</evidence>
<accession>A0A8T0R6B4</accession>
<dbReference type="EMBL" id="CM029048">
    <property type="protein sequence ID" value="KAG2580678.1"/>
    <property type="molecule type" value="Genomic_DNA"/>
</dbReference>
<dbReference type="CDD" id="cd06222">
    <property type="entry name" value="RNase_H_like"/>
    <property type="match status" value="1"/>
</dbReference>
<evidence type="ECO:0008006" key="3">
    <source>
        <dbReference type="Google" id="ProtNLM"/>
    </source>
</evidence>
<dbReference type="InterPro" id="IPR052929">
    <property type="entry name" value="RNase_H-like_EbsB-rel"/>
</dbReference>
<organism evidence="1 2">
    <name type="scientific">Panicum virgatum</name>
    <name type="common">Blackwell switchgrass</name>
    <dbReference type="NCBI Taxonomy" id="38727"/>
    <lineage>
        <taxon>Eukaryota</taxon>
        <taxon>Viridiplantae</taxon>
        <taxon>Streptophyta</taxon>
        <taxon>Embryophyta</taxon>
        <taxon>Tracheophyta</taxon>
        <taxon>Spermatophyta</taxon>
        <taxon>Magnoliopsida</taxon>
        <taxon>Liliopsida</taxon>
        <taxon>Poales</taxon>
        <taxon>Poaceae</taxon>
        <taxon>PACMAD clade</taxon>
        <taxon>Panicoideae</taxon>
        <taxon>Panicodae</taxon>
        <taxon>Paniceae</taxon>
        <taxon>Panicinae</taxon>
        <taxon>Panicum</taxon>
        <taxon>Panicum sect. Hiantes</taxon>
    </lineage>
</organism>
<proteinExistence type="predicted"/>
<name>A0A8T0R6B4_PANVG</name>
<dbReference type="InterPro" id="IPR044730">
    <property type="entry name" value="RNase_H-like_dom_plant"/>
</dbReference>
<evidence type="ECO:0000313" key="2">
    <source>
        <dbReference type="Proteomes" id="UP000823388"/>
    </source>
</evidence>
<sequence>MDIDTRCDVCYRFDEDGAHLFFKCKITEERWDTLGLSRKRDIFLSKRSAKEVIEALMSMKEEVRVKCWYTLWMCWSERNRIREGESRRRACWLAHSILVQIEEWKKTIVQKISSSNDRISKWEKPEAGFVKVNCDTAFDGTSGDTISARRVRVESLMSAFHGELIAAIQGSQAAAEMSVGHVIIETDAIEVVPMTFLVTAMKCFRVQFYLLENPARSRSCNRVAHELAILESACALYDDHVLASIPDNVACIIADDSALSD</sequence>
<comment type="caution">
    <text evidence="1">The sequence shown here is derived from an EMBL/GenBank/DDBJ whole genome shotgun (WGS) entry which is preliminary data.</text>
</comment>